<protein>
    <recommendedName>
        <fullName evidence="4">Basic proline-rich protein-like</fullName>
    </recommendedName>
</protein>
<sequence length="350" mass="35847">MRGRDYSPRLGKGTLFPLLSLGPGPPLPAARGDQAGQRTLHRLHHIFSFGNPGFAHLSAFPPASVPRLPYTGNVPPNTVQIPPSLTPILGACPLTCQAFSKWVLPDGPDSALGEDPRGPAGHPCARSTVHSPPCLSTPRLGGAGGNQGGSSGHSRCPLPGRAPSSPSSPQDVRQNRAETPPRPGGGPGPGAGSGKPLVPRGCGEGRVAQRGVASLHQRSFAASCHLDDRPGKRGAGRCPHLKLGETESHGHRGLHRDWSRPRSSGLGVRRTRGGGSAGRGQGRPRRGAGSRDAGGRPPGGPGGALLPPAPSRPAPRARPRSPLGPVTSAPPPDPAAPPRGPSPDRGSRDR</sequence>
<evidence type="ECO:0000313" key="3">
    <source>
        <dbReference type="RefSeq" id="XP_072597078.1"/>
    </source>
</evidence>
<organism evidence="2 3">
    <name type="scientific">Vulpes vulpes</name>
    <name type="common">Red fox</name>
    <dbReference type="NCBI Taxonomy" id="9627"/>
    <lineage>
        <taxon>Eukaryota</taxon>
        <taxon>Metazoa</taxon>
        <taxon>Chordata</taxon>
        <taxon>Craniata</taxon>
        <taxon>Vertebrata</taxon>
        <taxon>Euteleostomi</taxon>
        <taxon>Mammalia</taxon>
        <taxon>Eutheria</taxon>
        <taxon>Laurasiatheria</taxon>
        <taxon>Carnivora</taxon>
        <taxon>Caniformia</taxon>
        <taxon>Canidae</taxon>
        <taxon>Vulpes</taxon>
    </lineage>
</organism>
<accession>A0ABM4Z3F8</accession>
<feature type="compositionally biased region" description="Gly residues" evidence="1">
    <location>
        <begin position="141"/>
        <end position="151"/>
    </location>
</feature>
<dbReference type="GeneID" id="140595822"/>
<dbReference type="RefSeq" id="XP_072597078.1">
    <property type="nucleotide sequence ID" value="XM_072740977.1"/>
</dbReference>
<gene>
    <name evidence="3" type="primary">LOC140595822</name>
</gene>
<proteinExistence type="predicted"/>
<reference evidence="2" key="1">
    <citation type="submission" date="2025-05" db="UniProtKB">
        <authorList>
            <consortium name="RefSeq"/>
        </authorList>
    </citation>
    <scope>NUCLEOTIDE SEQUENCE [LARGE SCALE GENOMIC DNA]</scope>
</reference>
<reference evidence="3" key="2">
    <citation type="submission" date="2025-08" db="UniProtKB">
        <authorList>
            <consortium name="RefSeq"/>
        </authorList>
    </citation>
    <scope>IDENTIFICATION</scope>
    <source>
        <tissue evidence="3">Cell line</tissue>
    </source>
</reference>
<dbReference type="Proteomes" id="UP001652641">
    <property type="component" value="Chromosome 2"/>
</dbReference>
<name>A0ABM4Z3F8_VULVU</name>
<feature type="compositionally biased region" description="Basic and acidic residues" evidence="1">
    <location>
        <begin position="242"/>
        <end position="260"/>
    </location>
</feature>
<feature type="compositionally biased region" description="Pro residues" evidence="1">
    <location>
        <begin position="328"/>
        <end position="341"/>
    </location>
</feature>
<keyword evidence="2" id="KW-1185">Reference proteome</keyword>
<evidence type="ECO:0000256" key="1">
    <source>
        <dbReference type="SAM" id="MobiDB-lite"/>
    </source>
</evidence>
<evidence type="ECO:0000313" key="2">
    <source>
        <dbReference type="Proteomes" id="UP001652641"/>
    </source>
</evidence>
<evidence type="ECO:0008006" key="4">
    <source>
        <dbReference type="Google" id="ProtNLM"/>
    </source>
</evidence>
<feature type="region of interest" description="Disordered" evidence="1">
    <location>
        <begin position="107"/>
        <end position="350"/>
    </location>
</feature>